<evidence type="ECO:0000259" key="1">
    <source>
        <dbReference type="SMART" id="SM00849"/>
    </source>
</evidence>
<dbReference type="SMART" id="SM00849">
    <property type="entry name" value="Lactamase_B"/>
    <property type="match status" value="1"/>
</dbReference>
<organism evidence="2 3">
    <name type="scientific">Pleionea mediterranea</name>
    <dbReference type="NCBI Taxonomy" id="523701"/>
    <lineage>
        <taxon>Bacteria</taxon>
        <taxon>Pseudomonadati</taxon>
        <taxon>Pseudomonadota</taxon>
        <taxon>Gammaproteobacteria</taxon>
        <taxon>Oceanospirillales</taxon>
        <taxon>Pleioneaceae</taxon>
        <taxon>Pleionea</taxon>
    </lineage>
</organism>
<dbReference type="SUPFAM" id="SSF56281">
    <property type="entry name" value="Metallo-hydrolase/oxidoreductase"/>
    <property type="match status" value="1"/>
</dbReference>
<dbReference type="EMBL" id="QGGU01000003">
    <property type="protein sequence ID" value="PWK53410.1"/>
    <property type="molecule type" value="Genomic_DNA"/>
</dbReference>
<dbReference type="Proteomes" id="UP000245790">
    <property type="component" value="Unassembled WGS sequence"/>
</dbReference>
<feature type="domain" description="Metallo-beta-lactamase" evidence="1">
    <location>
        <begin position="13"/>
        <end position="189"/>
    </location>
</feature>
<accession>A0A316G0T9</accession>
<dbReference type="InterPro" id="IPR001279">
    <property type="entry name" value="Metallo-B-lactamas"/>
</dbReference>
<dbReference type="AlphaFoldDB" id="A0A316G0T9"/>
<protein>
    <submittedName>
        <fullName evidence="2">Phosphoribosyl 1,2-cyclic phosphodiesterase</fullName>
    </submittedName>
</protein>
<proteinExistence type="predicted"/>
<comment type="caution">
    <text evidence="2">The sequence shown here is derived from an EMBL/GenBank/DDBJ whole genome shotgun (WGS) entry which is preliminary data.</text>
</comment>
<dbReference type="InterPro" id="IPR036866">
    <property type="entry name" value="RibonucZ/Hydroxyglut_hydro"/>
</dbReference>
<keyword evidence="3" id="KW-1185">Reference proteome</keyword>
<evidence type="ECO:0000313" key="3">
    <source>
        <dbReference type="Proteomes" id="UP000245790"/>
    </source>
</evidence>
<reference evidence="2 3" key="1">
    <citation type="submission" date="2018-05" db="EMBL/GenBank/DDBJ databases">
        <title>Genomic Encyclopedia of Type Strains, Phase IV (KMG-IV): sequencing the most valuable type-strain genomes for metagenomic binning, comparative biology and taxonomic classification.</title>
        <authorList>
            <person name="Goeker M."/>
        </authorList>
    </citation>
    <scope>NUCLEOTIDE SEQUENCE [LARGE SCALE GENOMIC DNA]</scope>
    <source>
        <strain evidence="2 3">DSM 25350</strain>
    </source>
</reference>
<dbReference type="Pfam" id="PF12706">
    <property type="entry name" value="Lactamase_B_2"/>
    <property type="match status" value="1"/>
</dbReference>
<dbReference type="Gene3D" id="3.60.15.10">
    <property type="entry name" value="Ribonuclease Z/Hydroxyacylglutathione hydrolase-like"/>
    <property type="match status" value="1"/>
</dbReference>
<name>A0A316G0T9_9GAMM</name>
<sequence length="253" mass="27849">MSFRCTSLGSGSKGNATLIATDSTFLLVDCGFGLKDTQSRLSAKGVSAEQLSAILVTHEHGDHASGVARLSKKFNIPVWMTRGTSLHKSCESISNLHFLNGGEKITIGDIDVTPFTVPHDSREPVQFAFYSAAKKIGLLTDTGRITNHTLDMLSECHLLLLEFNHDAERLANSKYPAMLKQRIAGDLGHLSNYQSLQLLKRLKKESLQQVIALHLSEENNCPELVQRLCQGLDINAEFQIASQEKGTEWITVT</sequence>
<dbReference type="PANTHER" id="PTHR47619">
    <property type="entry name" value="METALLO-HYDROLASE YYCJ-RELATED"/>
    <property type="match status" value="1"/>
</dbReference>
<evidence type="ECO:0000313" key="2">
    <source>
        <dbReference type="EMBL" id="PWK53410.1"/>
    </source>
</evidence>
<dbReference type="PANTHER" id="PTHR47619:SF1">
    <property type="entry name" value="EXODEOXYRIBONUCLEASE WALJ"/>
    <property type="match status" value="1"/>
</dbReference>
<dbReference type="RefSeq" id="WP_170115145.1">
    <property type="nucleotide sequence ID" value="NZ_QGGU01000003.1"/>
</dbReference>
<gene>
    <name evidence="2" type="ORF">C8D97_103237</name>
</gene>
<dbReference type="InterPro" id="IPR052533">
    <property type="entry name" value="WalJ/YycJ-like"/>
</dbReference>